<dbReference type="Pfam" id="PF04195">
    <property type="entry name" value="Transposase_28"/>
    <property type="match status" value="1"/>
</dbReference>
<sequence length="176" mass="20034">MRALLVLPLDSGQLFVDFLVRGLVVPVHEFLRGLLFIYGIQLHQLTPNSLLHISIFITLCECFLGIHPHWCLWKCIFYLRRNNSRTSSTMGSVCICVRPDVDYFDVKFPDSVQVGARRGYTSFCWRGRQLLVTVKHTSVGNPKRKMMTTQVSLSKKPRFIEPVGDEGHVKVVGEGV</sequence>
<organism evidence="2 3">
    <name type="scientific">Lolium multiflorum</name>
    <name type="common">Italian ryegrass</name>
    <name type="synonym">Lolium perenne subsp. multiflorum</name>
    <dbReference type="NCBI Taxonomy" id="4521"/>
    <lineage>
        <taxon>Eukaryota</taxon>
        <taxon>Viridiplantae</taxon>
        <taxon>Streptophyta</taxon>
        <taxon>Embryophyta</taxon>
        <taxon>Tracheophyta</taxon>
        <taxon>Spermatophyta</taxon>
        <taxon>Magnoliopsida</taxon>
        <taxon>Liliopsida</taxon>
        <taxon>Poales</taxon>
        <taxon>Poaceae</taxon>
        <taxon>BOP clade</taxon>
        <taxon>Pooideae</taxon>
        <taxon>Poodae</taxon>
        <taxon>Poeae</taxon>
        <taxon>Poeae Chloroplast Group 2 (Poeae type)</taxon>
        <taxon>Loliodinae</taxon>
        <taxon>Loliinae</taxon>
        <taxon>Lolium</taxon>
    </lineage>
</organism>
<protein>
    <recommendedName>
        <fullName evidence="1">Transposase (putative) gypsy type domain-containing protein</fullName>
    </recommendedName>
</protein>
<evidence type="ECO:0000313" key="3">
    <source>
        <dbReference type="Proteomes" id="UP001231189"/>
    </source>
</evidence>
<dbReference type="InterPro" id="IPR007321">
    <property type="entry name" value="Transposase_28"/>
</dbReference>
<dbReference type="PANTHER" id="PTHR33026">
    <property type="entry name" value="OS06G0360600 PROTEIN"/>
    <property type="match status" value="1"/>
</dbReference>
<dbReference type="AlphaFoldDB" id="A0AAD8TEN2"/>
<evidence type="ECO:0000259" key="1">
    <source>
        <dbReference type="Pfam" id="PF04195"/>
    </source>
</evidence>
<accession>A0AAD8TEN2</accession>
<evidence type="ECO:0000313" key="2">
    <source>
        <dbReference type="EMBL" id="KAK1680258.1"/>
    </source>
</evidence>
<keyword evidence="3" id="KW-1185">Reference proteome</keyword>
<reference evidence="2" key="1">
    <citation type="submission" date="2023-07" db="EMBL/GenBank/DDBJ databases">
        <title>A chromosome-level genome assembly of Lolium multiflorum.</title>
        <authorList>
            <person name="Chen Y."/>
            <person name="Copetti D."/>
            <person name="Kolliker R."/>
            <person name="Studer B."/>
        </authorList>
    </citation>
    <scope>NUCLEOTIDE SEQUENCE</scope>
    <source>
        <strain evidence="2">02402/16</strain>
        <tissue evidence="2">Leaf</tissue>
    </source>
</reference>
<name>A0AAD8TEN2_LOLMU</name>
<gene>
    <name evidence="2" type="ORF">QYE76_041106</name>
</gene>
<dbReference type="EMBL" id="JAUUTY010000002">
    <property type="protein sequence ID" value="KAK1680258.1"/>
    <property type="molecule type" value="Genomic_DNA"/>
</dbReference>
<dbReference type="Proteomes" id="UP001231189">
    <property type="component" value="Unassembled WGS sequence"/>
</dbReference>
<proteinExistence type="predicted"/>
<dbReference type="PANTHER" id="PTHR33026:SF7">
    <property type="entry name" value="OS03G0100275 PROTEIN"/>
    <property type="match status" value="1"/>
</dbReference>
<comment type="caution">
    <text evidence="2">The sequence shown here is derived from an EMBL/GenBank/DDBJ whole genome shotgun (WGS) entry which is preliminary data.</text>
</comment>
<feature type="domain" description="Transposase (putative) gypsy type" evidence="1">
    <location>
        <begin position="15"/>
        <end position="80"/>
    </location>
</feature>